<evidence type="ECO:0000259" key="5">
    <source>
        <dbReference type="Pfam" id="PF00465"/>
    </source>
</evidence>
<dbReference type="PANTHER" id="PTHR11496">
    <property type="entry name" value="ALCOHOL DEHYDROGENASE"/>
    <property type="match status" value="1"/>
</dbReference>
<evidence type="ECO:0000313" key="7">
    <source>
        <dbReference type="EMBL" id="SFM57915.1"/>
    </source>
</evidence>
<dbReference type="Gene3D" id="1.20.1090.10">
    <property type="entry name" value="Dehydroquinate synthase-like - alpha domain"/>
    <property type="match status" value="1"/>
</dbReference>
<dbReference type="CDD" id="cd08193">
    <property type="entry name" value="HVD"/>
    <property type="match status" value="1"/>
</dbReference>
<name>A0A1I4S0B9_9GAMM</name>
<dbReference type="AlphaFoldDB" id="A0A1I4S0B9"/>
<keyword evidence="3" id="KW-0560">Oxidoreductase</keyword>
<keyword evidence="4" id="KW-0520">NAD</keyword>
<dbReference type="GO" id="GO:0046872">
    <property type="term" value="F:metal ion binding"/>
    <property type="evidence" value="ECO:0007669"/>
    <property type="project" value="InterPro"/>
</dbReference>
<dbReference type="Proteomes" id="UP000243629">
    <property type="component" value="Unassembled WGS sequence"/>
</dbReference>
<accession>A0A1I4S0B9</accession>
<gene>
    <name evidence="7" type="ORF">SAMN05216217_10893</name>
</gene>
<protein>
    <submittedName>
        <fullName evidence="7">Alcohol dehydrogenase</fullName>
    </submittedName>
</protein>
<dbReference type="FunFam" id="1.20.1090.10:FF:000001">
    <property type="entry name" value="Aldehyde-alcohol dehydrogenase"/>
    <property type="match status" value="1"/>
</dbReference>
<dbReference type="FunFam" id="3.40.50.1970:FF:000003">
    <property type="entry name" value="Alcohol dehydrogenase, iron-containing"/>
    <property type="match status" value="1"/>
</dbReference>
<dbReference type="EMBL" id="FOUI01000008">
    <property type="protein sequence ID" value="SFM57915.1"/>
    <property type="molecule type" value="Genomic_DNA"/>
</dbReference>
<evidence type="ECO:0000256" key="4">
    <source>
        <dbReference type="ARBA" id="ARBA00023027"/>
    </source>
</evidence>
<dbReference type="InterPro" id="IPR056798">
    <property type="entry name" value="ADH_Fe_C"/>
</dbReference>
<keyword evidence="8" id="KW-1185">Reference proteome</keyword>
<proteinExistence type="inferred from homology"/>
<dbReference type="GO" id="GO:0004022">
    <property type="term" value="F:alcohol dehydrogenase (NAD+) activity"/>
    <property type="evidence" value="ECO:0007669"/>
    <property type="project" value="TreeGrafter"/>
</dbReference>
<reference evidence="8" key="1">
    <citation type="submission" date="2016-10" db="EMBL/GenBank/DDBJ databases">
        <authorList>
            <person name="Varghese N."/>
            <person name="Submissions S."/>
        </authorList>
    </citation>
    <scope>NUCLEOTIDE SEQUENCE [LARGE SCALE GENOMIC DNA]</scope>
    <source>
        <strain evidence="8">DSM 24213</strain>
    </source>
</reference>
<comment type="cofactor">
    <cofactor evidence="1">
        <name>Fe cation</name>
        <dbReference type="ChEBI" id="CHEBI:24875"/>
    </cofactor>
</comment>
<dbReference type="Pfam" id="PF25137">
    <property type="entry name" value="ADH_Fe_C"/>
    <property type="match status" value="1"/>
</dbReference>
<evidence type="ECO:0000256" key="3">
    <source>
        <dbReference type="ARBA" id="ARBA00023002"/>
    </source>
</evidence>
<evidence type="ECO:0000313" key="8">
    <source>
        <dbReference type="Proteomes" id="UP000243629"/>
    </source>
</evidence>
<evidence type="ECO:0000256" key="1">
    <source>
        <dbReference type="ARBA" id="ARBA00001962"/>
    </source>
</evidence>
<comment type="similarity">
    <text evidence="2">Belongs to the iron-containing alcohol dehydrogenase family.</text>
</comment>
<evidence type="ECO:0000259" key="6">
    <source>
        <dbReference type="Pfam" id="PF25137"/>
    </source>
</evidence>
<dbReference type="RefSeq" id="WP_093475931.1">
    <property type="nucleotide sequence ID" value="NZ_FOUI01000008.1"/>
</dbReference>
<dbReference type="SUPFAM" id="SSF56796">
    <property type="entry name" value="Dehydroquinate synthase-like"/>
    <property type="match status" value="1"/>
</dbReference>
<dbReference type="PANTHER" id="PTHR11496:SF102">
    <property type="entry name" value="ALCOHOL DEHYDROGENASE 4"/>
    <property type="match status" value="1"/>
</dbReference>
<dbReference type="InterPro" id="IPR001670">
    <property type="entry name" value="ADH_Fe/GldA"/>
</dbReference>
<dbReference type="STRING" id="1720063.SAMN05216217_10893"/>
<dbReference type="Gene3D" id="3.40.50.1970">
    <property type="match status" value="1"/>
</dbReference>
<dbReference type="OrthoDB" id="9815791at2"/>
<sequence>MTPFLFATTAQILCEAGSAVRLGALCRERGARRVLIVTDPGITRLGMLDAVLPGFAEAGVAVEVFDQVVADPPEAVVLAAVAQARVLQADLLVGFGGGSSMDVAKLVALLAHPQCNQQLADIYGVGNAKGQRLPLIQVPTTAGTGSEVTQISIITTGETTKTGVVSPLLLPDLALLDADLTLGLPPAVTAATGIDAMVHAIEAYTSKLRKNPLSDMLAREALRLLATNLDEAVHNGSNREARQAMLLGALLAGQAFANAPVAAVHALAYPLGGHFHIPHGLSNALVLPAVIAFNAPAAENLYAELAPLLVPDLQPGSNARLTEQLVAALAELSPRCQLPSRLRDAGVPEDSLPMLARDAMLQQRLLVNNPRALAEADALAIYRQAF</sequence>
<dbReference type="InterPro" id="IPR039697">
    <property type="entry name" value="Alcohol_dehydrogenase_Fe"/>
</dbReference>
<feature type="domain" description="Fe-containing alcohol dehydrogenase-like C-terminal" evidence="6">
    <location>
        <begin position="189"/>
        <end position="386"/>
    </location>
</feature>
<dbReference type="InterPro" id="IPR018211">
    <property type="entry name" value="ADH_Fe_CS"/>
</dbReference>
<dbReference type="Pfam" id="PF00465">
    <property type="entry name" value="Fe-ADH"/>
    <property type="match status" value="1"/>
</dbReference>
<feature type="domain" description="Alcohol dehydrogenase iron-type/glycerol dehydrogenase GldA" evidence="5">
    <location>
        <begin position="11"/>
        <end position="177"/>
    </location>
</feature>
<organism evidence="7 8">
    <name type="scientific">Halopseudomonas yangmingensis</name>
    <dbReference type="NCBI Taxonomy" id="1720063"/>
    <lineage>
        <taxon>Bacteria</taxon>
        <taxon>Pseudomonadati</taxon>
        <taxon>Pseudomonadota</taxon>
        <taxon>Gammaproteobacteria</taxon>
        <taxon>Pseudomonadales</taxon>
        <taxon>Pseudomonadaceae</taxon>
        <taxon>Halopseudomonas</taxon>
    </lineage>
</organism>
<dbReference type="PROSITE" id="PS00913">
    <property type="entry name" value="ADH_IRON_1"/>
    <property type="match status" value="1"/>
</dbReference>
<evidence type="ECO:0000256" key="2">
    <source>
        <dbReference type="ARBA" id="ARBA00007358"/>
    </source>
</evidence>